<protein>
    <submittedName>
        <fullName evidence="1">Uncharacterized protein</fullName>
    </submittedName>
</protein>
<sequence>MRSTRRLQLTRSIHKISLSSGIVICDRLDFNTCDVITISHTKVIYEQDRYLCNASSSCCATEL</sequence>
<feature type="non-terminal residue" evidence="1">
    <location>
        <position position="63"/>
    </location>
</feature>
<dbReference type="AlphaFoldDB" id="A0A0B7A7N3"/>
<proteinExistence type="predicted"/>
<name>A0A0B7A7N3_9EUPU</name>
<evidence type="ECO:0000313" key="1">
    <source>
        <dbReference type="EMBL" id="CEK76006.1"/>
    </source>
</evidence>
<dbReference type="EMBL" id="HACG01029141">
    <property type="protein sequence ID" value="CEK76006.1"/>
    <property type="molecule type" value="Transcribed_RNA"/>
</dbReference>
<gene>
    <name evidence="1" type="primary">ORF97986</name>
</gene>
<accession>A0A0B7A7N3</accession>
<organism evidence="1">
    <name type="scientific">Arion vulgaris</name>
    <dbReference type="NCBI Taxonomy" id="1028688"/>
    <lineage>
        <taxon>Eukaryota</taxon>
        <taxon>Metazoa</taxon>
        <taxon>Spiralia</taxon>
        <taxon>Lophotrochozoa</taxon>
        <taxon>Mollusca</taxon>
        <taxon>Gastropoda</taxon>
        <taxon>Heterobranchia</taxon>
        <taxon>Euthyneura</taxon>
        <taxon>Panpulmonata</taxon>
        <taxon>Eupulmonata</taxon>
        <taxon>Stylommatophora</taxon>
        <taxon>Helicina</taxon>
        <taxon>Arionoidea</taxon>
        <taxon>Arionidae</taxon>
        <taxon>Arion</taxon>
    </lineage>
</organism>
<reference evidence="1" key="1">
    <citation type="submission" date="2014-12" db="EMBL/GenBank/DDBJ databases">
        <title>Insight into the proteome of Arion vulgaris.</title>
        <authorList>
            <person name="Aradska J."/>
            <person name="Bulat T."/>
            <person name="Smidak R."/>
            <person name="Sarate P."/>
            <person name="Gangsoo J."/>
            <person name="Sialana F."/>
            <person name="Bilban M."/>
            <person name="Lubec G."/>
        </authorList>
    </citation>
    <scope>NUCLEOTIDE SEQUENCE</scope>
    <source>
        <tissue evidence="1">Skin</tissue>
    </source>
</reference>